<protein>
    <submittedName>
        <fullName evidence="4">KR domain protein</fullName>
    </submittedName>
</protein>
<dbReference type="Proteomes" id="UP000014540">
    <property type="component" value="Unassembled WGS sequence"/>
</dbReference>
<accession>S3W269</accession>
<dbReference type="RefSeq" id="WP_016550850.1">
    <property type="nucleotide sequence ID" value="NZ_AKWZ02000010.1"/>
</dbReference>
<dbReference type="AlphaFoldDB" id="S3W269"/>
<organism evidence="4 5">
    <name type="scientific">Leptospira fainei serovar Hurstbridge str. BUT 6</name>
    <dbReference type="NCBI Taxonomy" id="1193011"/>
    <lineage>
        <taxon>Bacteria</taxon>
        <taxon>Pseudomonadati</taxon>
        <taxon>Spirochaetota</taxon>
        <taxon>Spirochaetia</taxon>
        <taxon>Leptospirales</taxon>
        <taxon>Leptospiraceae</taxon>
        <taxon>Leptospira</taxon>
    </lineage>
</organism>
<evidence type="ECO:0000313" key="5">
    <source>
        <dbReference type="Proteomes" id="UP000014540"/>
    </source>
</evidence>
<comment type="caution">
    <text evidence="4">The sequence shown here is derived from an EMBL/GenBank/DDBJ whole genome shotgun (WGS) entry which is preliminary data.</text>
</comment>
<reference evidence="4" key="1">
    <citation type="submission" date="2013-04" db="EMBL/GenBank/DDBJ databases">
        <authorList>
            <person name="Harkins D.M."/>
            <person name="Durkin A.S."/>
            <person name="Selengut J.D."/>
            <person name="Sanka R."/>
            <person name="DePew J."/>
            <person name="Purushe J."/>
            <person name="Ahmed A."/>
            <person name="van der Linden H."/>
            <person name="Goris M.G.A."/>
            <person name="Hartskeerl R.A."/>
            <person name="Vinetz J.M."/>
            <person name="Sutton G.G."/>
            <person name="Nelson W.C."/>
            <person name="Fouts D.E."/>
        </authorList>
    </citation>
    <scope>NUCLEOTIDE SEQUENCE [LARGE SCALE GENOMIC DNA]</scope>
    <source>
        <strain evidence="4">BUT 6</strain>
    </source>
</reference>
<keyword evidence="5" id="KW-1185">Reference proteome</keyword>
<dbReference type="NCBIfam" id="NF004825">
    <property type="entry name" value="PRK06181.1"/>
    <property type="match status" value="1"/>
</dbReference>
<dbReference type="EMBL" id="AKWZ02000010">
    <property type="protein sequence ID" value="EPG74397.1"/>
    <property type="molecule type" value="Genomic_DNA"/>
</dbReference>
<dbReference type="GO" id="GO:0016020">
    <property type="term" value="C:membrane"/>
    <property type="evidence" value="ECO:0007669"/>
    <property type="project" value="TreeGrafter"/>
</dbReference>
<dbReference type="PROSITE" id="PS00061">
    <property type="entry name" value="ADH_SHORT"/>
    <property type="match status" value="1"/>
</dbReference>
<evidence type="ECO:0000256" key="1">
    <source>
        <dbReference type="ARBA" id="ARBA00006484"/>
    </source>
</evidence>
<name>S3W269_9LEPT</name>
<dbReference type="InterPro" id="IPR002347">
    <property type="entry name" value="SDR_fam"/>
</dbReference>
<dbReference type="PRINTS" id="PR00081">
    <property type="entry name" value="GDHRDH"/>
</dbReference>
<sequence>MKSFYKDKVVWITGASSGIGEALIKELAGTGAKIVLSARRKEELQRVQSENYLNDSNSLVLPLDLNDYKSLAKFPEKVIQKFGQIDVLINNGGISQRSLAHETGFNTYETLMNVNFYGNIALTLAVLPFLRDRKKGWIVSISSVAGKFGVPYRTGYSATKAALTGFYEALRVENHSLGVRITLVYPGFVQTQISQNALNGDGKKHGKPNIHSKATIKADECAHKILKAISDKKLEVIIAGPTERFAIWLHKHFPTLFVRFLMKAKVT</sequence>
<proteinExistence type="inferred from homology"/>
<evidence type="ECO:0000256" key="2">
    <source>
        <dbReference type="ARBA" id="ARBA00023002"/>
    </source>
</evidence>
<dbReference type="PANTHER" id="PTHR44196:SF1">
    <property type="entry name" value="DEHYDROGENASE_REDUCTASE SDR FAMILY MEMBER 7B"/>
    <property type="match status" value="1"/>
</dbReference>
<evidence type="ECO:0000256" key="3">
    <source>
        <dbReference type="RuleBase" id="RU000363"/>
    </source>
</evidence>
<dbReference type="InterPro" id="IPR020904">
    <property type="entry name" value="Sc_DH/Rdtase_CS"/>
</dbReference>
<dbReference type="SUPFAM" id="SSF51735">
    <property type="entry name" value="NAD(P)-binding Rossmann-fold domains"/>
    <property type="match status" value="1"/>
</dbReference>
<keyword evidence="2" id="KW-0560">Oxidoreductase</keyword>
<dbReference type="Pfam" id="PF00106">
    <property type="entry name" value="adh_short"/>
    <property type="match status" value="1"/>
</dbReference>
<dbReference type="STRING" id="1193011.LEP1GSC058_4131"/>
<dbReference type="OrthoDB" id="9793345at2"/>
<comment type="similarity">
    <text evidence="1 3">Belongs to the short-chain dehydrogenases/reductases (SDR) family.</text>
</comment>
<dbReference type="PANTHER" id="PTHR44196">
    <property type="entry name" value="DEHYDROGENASE/REDUCTASE SDR FAMILY MEMBER 7B"/>
    <property type="match status" value="1"/>
</dbReference>
<dbReference type="Gene3D" id="3.40.50.720">
    <property type="entry name" value="NAD(P)-binding Rossmann-like Domain"/>
    <property type="match status" value="1"/>
</dbReference>
<dbReference type="PRINTS" id="PR00080">
    <property type="entry name" value="SDRFAMILY"/>
</dbReference>
<dbReference type="InterPro" id="IPR036291">
    <property type="entry name" value="NAD(P)-bd_dom_sf"/>
</dbReference>
<evidence type="ECO:0000313" key="4">
    <source>
        <dbReference type="EMBL" id="EPG74397.1"/>
    </source>
</evidence>
<gene>
    <name evidence="4" type="ORF">LEP1GSC058_4131</name>
</gene>
<dbReference type="GO" id="GO:0016491">
    <property type="term" value="F:oxidoreductase activity"/>
    <property type="evidence" value="ECO:0007669"/>
    <property type="project" value="UniProtKB-KW"/>
</dbReference>